<evidence type="ECO:0008006" key="3">
    <source>
        <dbReference type="Google" id="ProtNLM"/>
    </source>
</evidence>
<dbReference type="Proteomes" id="UP000252174">
    <property type="component" value="Unassembled WGS sequence"/>
</dbReference>
<name>A0A369ANP7_9BURK</name>
<organism evidence="1 2">
    <name type="scientific">Extensimonas vulgaris</name>
    <dbReference type="NCBI Taxonomy" id="1031594"/>
    <lineage>
        <taxon>Bacteria</taxon>
        <taxon>Pseudomonadati</taxon>
        <taxon>Pseudomonadota</taxon>
        <taxon>Betaproteobacteria</taxon>
        <taxon>Burkholderiales</taxon>
        <taxon>Comamonadaceae</taxon>
        <taxon>Extensimonas</taxon>
    </lineage>
</organism>
<dbReference type="AlphaFoldDB" id="A0A369ANP7"/>
<keyword evidence="2" id="KW-1185">Reference proteome</keyword>
<evidence type="ECO:0000313" key="1">
    <source>
        <dbReference type="EMBL" id="RCX09807.1"/>
    </source>
</evidence>
<gene>
    <name evidence="1" type="ORF">DFR45_104175</name>
</gene>
<sequence length="67" mass="7658">MRVQEYPPLANETRHAVPTECAAYHLGRKPQTLRLWACFENGPIRPIRLHGRLLWPTAELKKLLGAA</sequence>
<reference evidence="1 2" key="1">
    <citation type="submission" date="2018-07" db="EMBL/GenBank/DDBJ databases">
        <title>Genomic Encyclopedia of Type Strains, Phase IV (KMG-IV): sequencing the most valuable type-strain genomes for metagenomic binning, comparative biology and taxonomic classification.</title>
        <authorList>
            <person name="Goeker M."/>
        </authorList>
    </citation>
    <scope>NUCLEOTIDE SEQUENCE [LARGE SCALE GENOMIC DNA]</scope>
    <source>
        <strain evidence="1 2">DSM 100911</strain>
    </source>
</reference>
<protein>
    <recommendedName>
        <fullName evidence="3">DNA-binding protein</fullName>
    </recommendedName>
</protein>
<accession>A0A369ANP7</accession>
<evidence type="ECO:0000313" key="2">
    <source>
        <dbReference type="Proteomes" id="UP000252174"/>
    </source>
</evidence>
<dbReference type="EMBL" id="QPJU01000004">
    <property type="protein sequence ID" value="RCX09807.1"/>
    <property type="molecule type" value="Genomic_DNA"/>
</dbReference>
<comment type="caution">
    <text evidence="1">The sequence shown here is derived from an EMBL/GenBank/DDBJ whole genome shotgun (WGS) entry which is preliminary data.</text>
</comment>
<dbReference type="OrthoDB" id="6615103at2"/>
<proteinExistence type="predicted"/>